<feature type="compositionally biased region" description="Polar residues" evidence="3">
    <location>
        <begin position="320"/>
        <end position="333"/>
    </location>
</feature>
<evidence type="ECO:0000256" key="3">
    <source>
        <dbReference type="SAM" id="MobiDB-lite"/>
    </source>
</evidence>
<proteinExistence type="inferred from homology"/>
<dbReference type="Pfam" id="PF01398">
    <property type="entry name" value="JAB"/>
    <property type="match status" value="1"/>
</dbReference>
<feature type="region of interest" description="Disordered" evidence="3">
    <location>
        <begin position="314"/>
        <end position="333"/>
    </location>
</feature>
<keyword evidence="2" id="KW-0963">Cytoplasm</keyword>
<dbReference type="PANTHER" id="PTHR10540">
    <property type="entry name" value="EUKARYOTIC TRANSLATION INITIATION FACTOR 3 SUBUNIT F-RELATED"/>
    <property type="match status" value="1"/>
</dbReference>
<accession>A0A4U0U3W3</accession>
<evidence type="ECO:0000256" key="1">
    <source>
        <dbReference type="ARBA" id="ARBA00010893"/>
    </source>
</evidence>
<dbReference type="OrthoDB" id="1378at2759"/>
<evidence type="ECO:0000313" key="5">
    <source>
        <dbReference type="EMBL" id="TKA29770.1"/>
    </source>
</evidence>
<comment type="similarity">
    <text evidence="1 2">Belongs to the peptidase M67A family. CSN6 subfamily.</text>
</comment>
<protein>
    <recommendedName>
        <fullName evidence="2">COP9 signalosome complex subunit 6</fullName>
    </recommendedName>
</protein>
<dbReference type="InterPro" id="IPR033859">
    <property type="entry name" value="MPN_CSN6"/>
</dbReference>
<comment type="function">
    <text evidence="2">Component of the COP9 signalosome complex (CSN), a complex involved in various cellular and developmental processes.</text>
</comment>
<dbReference type="PROSITE" id="PS50249">
    <property type="entry name" value="MPN"/>
    <property type="match status" value="1"/>
</dbReference>
<keyword evidence="6" id="KW-1185">Reference proteome</keyword>
<evidence type="ECO:0000313" key="6">
    <source>
        <dbReference type="Proteomes" id="UP000308549"/>
    </source>
</evidence>
<dbReference type="PANTHER" id="PTHR10540:SF8">
    <property type="entry name" value="COP9 SIGNALOSOME COMPLEX SUBUNIT 6"/>
    <property type="match status" value="1"/>
</dbReference>
<dbReference type="GO" id="GO:0000338">
    <property type="term" value="P:protein deneddylation"/>
    <property type="evidence" value="ECO:0007669"/>
    <property type="project" value="InterPro"/>
</dbReference>
<feature type="region of interest" description="Disordered" evidence="3">
    <location>
        <begin position="377"/>
        <end position="405"/>
    </location>
</feature>
<dbReference type="InterPro" id="IPR000555">
    <property type="entry name" value="JAMM/MPN+_dom"/>
</dbReference>
<dbReference type="GO" id="GO:0005737">
    <property type="term" value="C:cytoplasm"/>
    <property type="evidence" value="ECO:0007669"/>
    <property type="project" value="UniProtKB-SubCell"/>
</dbReference>
<reference evidence="5 6" key="1">
    <citation type="submission" date="2017-03" db="EMBL/GenBank/DDBJ databases">
        <title>Genomes of endolithic fungi from Antarctica.</title>
        <authorList>
            <person name="Coleine C."/>
            <person name="Masonjones S."/>
            <person name="Stajich J.E."/>
        </authorList>
    </citation>
    <scope>NUCLEOTIDE SEQUENCE [LARGE SCALE GENOMIC DNA]</scope>
    <source>
        <strain evidence="5 6">CCFEE 6315</strain>
    </source>
</reference>
<keyword evidence="2" id="KW-0736">Signalosome</keyword>
<evidence type="ECO:0000259" key="4">
    <source>
        <dbReference type="PROSITE" id="PS50249"/>
    </source>
</evidence>
<dbReference type="Gene3D" id="3.40.140.10">
    <property type="entry name" value="Cytidine Deaminase, domain 2"/>
    <property type="match status" value="1"/>
</dbReference>
<keyword evidence="2" id="KW-0539">Nucleus</keyword>
<feature type="region of interest" description="Disordered" evidence="3">
    <location>
        <begin position="204"/>
        <end position="234"/>
    </location>
</feature>
<dbReference type="InterPro" id="IPR037518">
    <property type="entry name" value="MPN"/>
</dbReference>
<evidence type="ECO:0000256" key="2">
    <source>
        <dbReference type="RuleBase" id="RU367006"/>
    </source>
</evidence>
<organism evidence="5 6">
    <name type="scientific">Salinomyces thailandicus</name>
    <dbReference type="NCBI Taxonomy" id="706561"/>
    <lineage>
        <taxon>Eukaryota</taxon>
        <taxon>Fungi</taxon>
        <taxon>Dikarya</taxon>
        <taxon>Ascomycota</taxon>
        <taxon>Pezizomycotina</taxon>
        <taxon>Dothideomycetes</taxon>
        <taxon>Dothideomycetidae</taxon>
        <taxon>Mycosphaerellales</taxon>
        <taxon>Teratosphaeriaceae</taxon>
        <taxon>Salinomyces</taxon>
    </lineage>
</organism>
<dbReference type="Proteomes" id="UP000308549">
    <property type="component" value="Unassembled WGS sequence"/>
</dbReference>
<feature type="domain" description="MPN" evidence="4">
    <location>
        <begin position="23"/>
        <end position="165"/>
    </location>
</feature>
<name>A0A4U0U3W3_9PEZI</name>
<gene>
    <name evidence="5" type="ORF">B0A50_03134</name>
</gene>
<dbReference type="EMBL" id="NAJL01000013">
    <property type="protein sequence ID" value="TKA29770.1"/>
    <property type="molecule type" value="Genomic_DNA"/>
</dbReference>
<dbReference type="InterPro" id="IPR024969">
    <property type="entry name" value="EIF3F/CSN6-like_C"/>
</dbReference>
<dbReference type="GO" id="GO:0008237">
    <property type="term" value="F:metallopeptidase activity"/>
    <property type="evidence" value="ECO:0007669"/>
    <property type="project" value="InterPro"/>
</dbReference>
<sequence length="405" mass="43736">MADQKASPNPLVTTKAPETTLSVQLHPLVLLTISDYISRHTLRQQEGPVVGAIIGQQNGRNFTLEHAFECKLAEQDGNIVLDREWFAERIEQYKDVHKAPALDLVAMFTMAPVEGPQGVHVPFMRQVQDLTSTEGIMLLLFHGSQVDQLQGGKLPITLWESVQEQDGEMRFRELSFEVETGEAEMIGVDFVAKGGGNATAVAKADAVPAAESSRKDKSKGKGKAKEKEEEADGDAAMGVLSPEDEELIASLNAKANAIKMLNQRINLLRSYLEQLPESYLTDSSTTTPPPDTINHTLLRSVQSMLSRVPLLAPPTVAHPTATSSENNGGLQPSSIAQAGEKERQDVHLTGLLAALTRSVSEASNLGSRFHVVAKERTAKERSGFSRGGRGLGNVPGGVTDESLFA</sequence>
<dbReference type="CDD" id="cd08063">
    <property type="entry name" value="MPN_CSN6"/>
    <property type="match status" value="1"/>
</dbReference>
<feature type="compositionally biased region" description="Gly residues" evidence="3">
    <location>
        <begin position="385"/>
        <end position="395"/>
    </location>
</feature>
<comment type="caution">
    <text evidence="5">The sequence shown here is derived from an EMBL/GenBank/DDBJ whole genome shotgun (WGS) entry which is preliminary data.</text>
</comment>
<dbReference type="GO" id="GO:0008180">
    <property type="term" value="C:COP9 signalosome"/>
    <property type="evidence" value="ECO:0007669"/>
    <property type="project" value="UniProtKB-UniRule"/>
</dbReference>
<dbReference type="Pfam" id="PF13012">
    <property type="entry name" value="MitMem_reg"/>
    <property type="match status" value="1"/>
</dbReference>
<comment type="subcellular location">
    <subcellularLocation>
        <location evidence="2">Cytoplasm</location>
    </subcellularLocation>
    <subcellularLocation>
        <location evidence="2">Nucleus</location>
    </subcellularLocation>
</comment>
<dbReference type="AlphaFoldDB" id="A0A4U0U3W3"/>